<accession>A0AAP9Y9B4</accession>
<evidence type="ECO:0000256" key="5">
    <source>
        <dbReference type="ARBA" id="ARBA00047925"/>
    </source>
</evidence>
<dbReference type="EC" id="2.7.1.23" evidence="6"/>
<feature type="binding site" evidence="6">
    <location>
        <begin position="166"/>
        <end position="171"/>
    </location>
    <ligand>
        <name>NAD(+)</name>
        <dbReference type="ChEBI" id="CHEBI:57540"/>
    </ligand>
</feature>
<dbReference type="GO" id="GO:0003951">
    <property type="term" value="F:NAD+ kinase activity"/>
    <property type="evidence" value="ECO:0007669"/>
    <property type="project" value="UniProtKB-UniRule"/>
</dbReference>
<comment type="subcellular location">
    <subcellularLocation>
        <location evidence="6">Cytoplasm</location>
    </subcellularLocation>
</comment>
<dbReference type="EMBL" id="CP066065">
    <property type="protein sequence ID" value="QQC44375.1"/>
    <property type="molecule type" value="Genomic_DNA"/>
</dbReference>
<comment type="similarity">
    <text evidence="6">Belongs to the NAD kinase family.</text>
</comment>
<gene>
    <name evidence="6" type="primary">nadK</name>
    <name evidence="7" type="ORF">I6H42_02955</name>
</gene>
<dbReference type="GO" id="GO:0005737">
    <property type="term" value="C:cytoplasm"/>
    <property type="evidence" value="ECO:0007669"/>
    <property type="project" value="UniProtKB-SubCell"/>
</dbReference>
<dbReference type="GO" id="GO:0051287">
    <property type="term" value="F:NAD binding"/>
    <property type="evidence" value="ECO:0007669"/>
    <property type="project" value="UniProtKB-ARBA"/>
</dbReference>
<dbReference type="Pfam" id="PF01513">
    <property type="entry name" value="NAD_kinase"/>
    <property type="match status" value="1"/>
</dbReference>
<name>A0AAP9Y9B4_9ACTO</name>
<keyword evidence="6" id="KW-0067">ATP-binding</keyword>
<organism evidence="7 8">
    <name type="scientific">Schaalia meyeri</name>
    <dbReference type="NCBI Taxonomy" id="52773"/>
    <lineage>
        <taxon>Bacteria</taxon>
        <taxon>Bacillati</taxon>
        <taxon>Actinomycetota</taxon>
        <taxon>Actinomycetes</taxon>
        <taxon>Actinomycetales</taxon>
        <taxon>Actinomycetaceae</taxon>
        <taxon>Schaalia</taxon>
    </lineage>
</organism>
<keyword evidence="8" id="KW-1185">Reference proteome</keyword>
<dbReference type="InterPro" id="IPR016064">
    <property type="entry name" value="NAD/diacylglycerol_kinase_sf"/>
</dbReference>
<dbReference type="InterPro" id="IPR017438">
    <property type="entry name" value="ATP-NAD_kinase_N"/>
</dbReference>
<dbReference type="RefSeq" id="WP_050694811.1">
    <property type="nucleotide sequence ID" value="NZ_CP012072.1"/>
</dbReference>
<dbReference type="Proteomes" id="UP000595220">
    <property type="component" value="Chromosome"/>
</dbReference>
<dbReference type="Pfam" id="PF20143">
    <property type="entry name" value="NAD_kinase_C"/>
    <property type="match status" value="1"/>
</dbReference>
<evidence type="ECO:0000313" key="7">
    <source>
        <dbReference type="EMBL" id="QQC44375.1"/>
    </source>
</evidence>
<keyword evidence="3 6" id="KW-0521">NADP</keyword>
<evidence type="ECO:0000256" key="3">
    <source>
        <dbReference type="ARBA" id="ARBA00022857"/>
    </source>
</evidence>
<dbReference type="HAMAP" id="MF_00361">
    <property type="entry name" value="NAD_kinase"/>
    <property type="match status" value="1"/>
</dbReference>
<dbReference type="PANTHER" id="PTHR20275:SF0">
    <property type="entry name" value="NAD KINASE"/>
    <property type="match status" value="1"/>
</dbReference>
<feature type="active site" description="Proton acceptor" evidence="6">
    <location>
        <position position="51"/>
    </location>
</feature>
<dbReference type="PANTHER" id="PTHR20275">
    <property type="entry name" value="NAD KINASE"/>
    <property type="match status" value="1"/>
</dbReference>
<feature type="binding site" evidence="6">
    <location>
        <position position="190"/>
    </location>
    <ligand>
        <name>NAD(+)</name>
        <dbReference type="ChEBI" id="CHEBI:57540"/>
    </ligand>
</feature>
<feature type="binding site" evidence="6">
    <location>
        <position position="155"/>
    </location>
    <ligand>
        <name>NAD(+)</name>
        <dbReference type="ChEBI" id="CHEBI:57540"/>
    </ligand>
</feature>
<keyword evidence="1 6" id="KW-0808">Transferase</keyword>
<dbReference type="GO" id="GO:0046872">
    <property type="term" value="F:metal ion binding"/>
    <property type="evidence" value="ECO:0007669"/>
    <property type="project" value="UniProtKB-UniRule"/>
</dbReference>
<comment type="caution">
    <text evidence="6">Lacks conserved residue(s) required for the propagation of feature annotation.</text>
</comment>
<dbReference type="SUPFAM" id="SSF111331">
    <property type="entry name" value="NAD kinase/diacylglycerol kinase-like"/>
    <property type="match status" value="1"/>
</dbReference>
<dbReference type="GO" id="GO:0005524">
    <property type="term" value="F:ATP binding"/>
    <property type="evidence" value="ECO:0007669"/>
    <property type="project" value="UniProtKB-KW"/>
</dbReference>
<dbReference type="GO" id="GO:0006741">
    <property type="term" value="P:NADP+ biosynthetic process"/>
    <property type="evidence" value="ECO:0007669"/>
    <property type="project" value="UniProtKB-UniRule"/>
</dbReference>
<evidence type="ECO:0000256" key="6">
    <source>
        <dbReference type="HAMAP-Rule" id="MF_00361"/>
    </source>
</evidence>
<reference evidence="7 8" key="1">
    <citation type="submission" date="2020-12" db="EMBL/GenBank/DDBJ databases">
        <title>FDA dAtabase for Regulatory Grade micrObial Sequences (FDA-ARGOS): Supporting development and validation of Infectious Disease Dx tests.</title>
        <authorList>
            <person name="Sproer C."/>
            <person name="Gronow S."/>
            <person name="Severitt S."/>
            <person name="Schroder I."/>
            <person name="Tallon L."/>
            <person name="Sadzewicz L."/>
            <person name="Zhao X."/>
            <person name="Boylan J."/>
            <person name="Ott S."/>
            <person name="Bowen H."/>
            <person name="Vavikolanu K."/>
            <person name="Mehta A."/>
            <person name="Aluvathingal J."/>
            <person name="Nadendla S."/>
            <person name="Lowell S."/>
            <person name="Myers T."/>
            <person name="Yan Y."/>
            <person name="Sichtig H."/>
        </authorList>
    </citation>
    <scope>NUCLEOTIDE SEQUENCE [LARGE SCALE GENOMIC DNA]</scope>
    <source>
        <strain evidence="7 8">FDAARGOS_985</strain>
    </source>
</reference>
<evidence type="ECO:0000256" key="2">
    <source>
        <dbReference type="ARBA" id="ARBA00022777"/>
    </source>
</evidence>
<keyword evidence="6" id="KW-0547">Nucleotide-binding</keyword>
<keyword evidence="4 6" id="KW-0520">NAD</keyword>
<feature type="binding site" evidence="6">
    <location>
        <begin position="51"/>
        <end position="52"/>
    </location>
    <ligand>
        <name>NAD(+)</name>
        <dbReference type="ChEBI" id="CHEBI:57540"/>
    </ligand>
</feature>
<dbReference type="InterPro" id="IPR002504">
    <property type="entry name" value="NADK"/>
</dbReference>
<sequence>MTRILMVRHRHRPNAITSAATLSKALGQRGIEIVDDISAGGINMVLSIGGDGTFLSAASSARALGVPLLGVNAGHMGFLTELGERGTGDLARKIAEGDFTVEQRMTLDVTMERPDGSSADDWALNEAVIMHTDVAHPVHFALVVDGQEVSTYGADGMILSTPTGSTAYSFSAGGPVVWPDTEAIVVAPLAAHGLFTRPLVVGPSACVEIVVLDDMWTSPEMWCDGLRRMTVPAGAVVRARVGSSPVRLVRVDDTPFSARLVRKFNLPVRGWRDGPR</sequence>
<protein>
    <recommendedName>
        <fullName evidence="6">NAD kinase</fullName>
        <ecNumber evidence="6">2.7.1.23</ecNumber>
    </recommendedName>
    <alternativeName>
        <fullName evidence="6">ATP-dependent NAD kinase</fullName>
    </alternativeName>
</protein>
<dbReference type="Gene3D" id="2.60.200.30">
    <property type="entry name" value="Probable inorganic polyphosphate/atp-NAD kinase, domain 2"/>
    <property type="match status" value="1"/>
</dbReference>
<dbReference type="GO" id="GO:0019674">
    <property type="term" value="P:NAD+ metabolic process"/>
    <property type="evidence" value="ECO:0007669"/>
    <property type="project" value="InterPro"/>
</dbReference>
<dbReference type="AlphaFoldDB" id="A0AAP9Y9B4"/>
<dbReference type="NCBIfam" id="NF002892">
    <property type="entry name" value="PRK03372.1"/>
    <property type="match status" value="1"/>
</dbReference>
<evidence type="ECO:0000256" key="4">
    <source>
        <dbReference type="ARBA" id="ARBA00023027"/>
    </source>
</evidence>
<dbReference type="InterPro" id="IPR017437">
    <property type="entry name" value="ATP-NAD_kinase_PpnK-typ_C"/>
</dbReference>
<comment type="function">
    <text evidence="6">Involved in the regulation of the intracellular balance of NAD and NADP, and is a key enzyme in the biosynthesis of NADP. Catalyzes specifically the phosphorylation on 2'-hydroxyl of the adenosine moiety of NAD to yield NADP.</text>
</comment>
<dbReference type="KEGG" id="amy:ADJ76_03500"/>
<dbReference type="Gene3D" id="3.40.50.10330">
    <property type="entry name" value="Probable inorganic polyphosphate/atp-NAD kinase, domain 1"/>
    <property type="match status" value="1"/>
</dbReference>
<feature type="binding site" evidence="6">
    <location>
        <begin position="125"/>
        <end position="126"/>
    </location>
    <ligand>
        <name>NAD(+)</name>
        <dbReference type="ChEBI" id="CHEBI:57540"/>
    </ligand>
</feature>
<keyword evidence="6" id="KW-0963">Cytoplasm</keyword>
<comment type="catalytic activity">
    <reaction evidence="5 6">
        <text>NAD(+) + ATP = ADP + NADP(+) + H(+)</text>
        <dbReference type="Rhea" id="RHEA:18629"/>
        <dbReference type="ChEBI" id="CHEBI:15378"/>
        <dbReference type="ChEBI" id="CHEBI:30616"/>
        <dbReference type="ChEBI" id="CHEBI:57540"/>
        <dbReference type="ChEBI" id="CHEBI:58349"/>
        <dbReference type="ChEBI" id="CHEBI:456216"/>
        <dbReference type="EC" id="2.7.1.23"/>
    </reaction>
</comment>
<keyword evidence="2 6" id="KW-0418">Kinase</keyword>
<comment type="cofactor">
    <cofactor evidence="6">
        <name>a divalent metal cation</name>
        <dbReference type="ChEBI" id="CHEBI:60240"/>
    </cofactor>
</comment>
<evidence type="ECO:0000256" key="1">
    <source>
        <dbReference type="ARBA" id="ARBA00022679"/>
    </source>
</evidence>
<feature type="binding site" evidence="6">
    <location>
        <position position="136"/>
    </location>
    <ligand>
        <name>NAD(+)</name>
        <dbReference type="ChEBI" id="CHEBI:57540"/>
    </ligand>
</feature>
<proteinExistence type="inferred from homology"/>
<evidence type="ECO:0000313" key="8">
    <source>
        <dbReference type="Proteomes" id="UP000595220"/>
    </source>
</evidence>